<sequence>MTGGNAGDCTQSTAVMATIRVPRLGPSRPRVRPDHLIADKGYSTKAIRARLREHGIGATIPQHADPDPQPGPPRPRTRLRQGRLPAAERGRTLLNRLKQWSGIATRYCRPPAPTKPPSPWPPCPCGYDT</sequence>
<feature type="region of interest" description="Disordered" evidence="1">
    <location>
        <begin position="1"/>
        <end position="39"/>
    </location>
</feature>
<protein>
    <recommendedName>
        <fullName evidence="2">Transposase IS4-like domain-containing protein</fullName>
    </recommendedName>
</protein>
<feature type="region of interest" description="Disordered" evidence="1">
    <location>
        <begin position="108"/>
        <end position="129"/>
    </location>
</feature>
<dbReference type="Pfam" id="PF01609">
    <property type="entry name" value="DDE_Tnp_1"/>
    <property type="match status" value="1"/>
</dbReference>
<name>A0ABP7WW63_9ACTN</name>
<dbReference type="EMBL" id="BAAAZG010000057">
    <property type="protein sequence ID" value="GAA4098435.1"/>
    <property type="molecule type" value="Genomic_DNA"/>
</dbReference>
<evidence type="ECO:0000313" key="3">
    <source>
        <dbReference type="EMBL" id="GAA4098435.1"/>
    </source>
</evidence>
<evidence type="ECO:0000256" key="1">
    <source>
        <dbReference type="SAM" id="MobiDB-lite"/>
    </source>
</evidence>
<dbReference type="Proteomes" id="UP001500683">
    <property type="component" value="Unassembled WGS sequence"/>
</dbReference>
<proteinExistence type="predicted"/>
<keyword evidence="4" id="KW-1185">Reference proteome</keyword>
<feature type="region of interest" description="Disordered" evidence="1">
    <location>
        <begin position="53"/>
        <end position="89"/>
    </location>
</feature>
<feature type="domain" description="Transposase IS4-like" evidence="2">
    <location>
        <begin position="2"/>
        <end position="82"/>
    </location>
</feature>
<gene>
    <name evidence="3" type="ORF">GCM10022214_73680</name>
</gene>
<evidence type="ECO:0000259" key="2">
    <source>
        <dbReference type="Pfam" id="PF01609"/>
    </source>
</evidence>
<accession>A0ABP7WW63</accession>
<comment type="caution">
    <text evidence="3">The sequence shown here is derived from an EMBL/GenBank/DDBJ whole genome shotgun (WGS) entry which is preliminary data.</text>
</comment>
<feature type="compositionally biased region" description="Pro residues" evidence="1">
    <location>
        <begin position="110"/>
        <end position="129"/>
    </location>
</feature>
<reference evidence="4" key="1">
    <citation type="journal article" date="2019" name="Int. J. Syst. Evol. Microbiol.">
        <title>The Global Catalogue of Microorganisms (GCM) 10K type strain sequencing project: providing services to taxonomists for standard genome sequencing and annotation.</title>
        <authorList>
            <consortium name="The Broad Institute Genomics Platform"/>
            <consortium name="The Broad Institute Genome Sequencing Center for Infectious Disease"/>
            <person name="Wu L."/>
            <person name="Ma J."/>
        </authorList>
    </citation>
    <scope>NUCLEOTIDE SEQUENCE [LARGE SCALE GENOMIC DNA]</scope>
    <source>
        <strain evidence="4">JCM 16702</strain>
    </source>
</reference>
<dbReference type="InterPro" id="IPR002559">
    <property type="entry name" value="Transposase_11"/>
</dbReference>
<evidence type="ECO:0000313" key="4">
    <source>
        <dbReference type="Proteomes" id="UP001500683"/>
    </source>
</evidence>
<organism evidence="3 4">
    <name type="scientific">Actinomadura miaoliensis</name>
    <dbReference type="NCBI Taxonomy" id="430685"/>
    <lineage>
        <taxon>Bacteria</taxon>
        <taxon>Bacillati</taxon>
        <taxon>Actinomycetota</taxon>
        <taxon>Actinomycetes</taxon>
        <taxon>Streptosporangiales</taxon>
        <taxon>Thermomonosporaceae</taxon>
        <taxon>Actinomadura</taxon>
    </lineage>
</organism>